<accession>Q8J0A9</accession>
<organism evidence="2">
    <name type="scientific">Cryptococcus neoformans</name>
    <name type="common">Filobasidiella neoformans</name>
    <dbReference type="NCBI Taxonomy" id="5207"/>
    <lineage>
        <taxon>Eukaryota</taxon>
        <taxon>Fungi</taxon>
        <taxon>Dikarya</taxon>
        <taxon>Basidiomycota</taxon>
        <taxon>Agaricomycotina</taxon>
        <taxon>Tremellomycetes</taxon>
        <taxon>Tremellales</taxon>
        <taxon>Cryptococcaceae</taxon>
        <taxon>Cryptococcus</taxon>
        <taxon>Cryptococcus neoformans species complex</taxon>
    </lineage>
</organism>
<feature type="compositionally biased region" description="Polar residues" evidence="1">
    <location>
        <begin position="27"/>
        <end position="41"/>
    </location>
</feature>
<dbReference type="EMBL" id="AF542528">
    <property type="protein sequence ID" value="AAN75163.1"/>
    <property type="molecule type" value="Genomic_DNA"/>
</dbReference>
<dbReference type="GO" id="GO:0016020">
    <property type="term" value="C:membrane"/>
    <property type="evidence" value="ECO:0007669"/>
    <property type="project" value="InterPro"/>
</dbReference>
<feature type="region of interest" description="Disordered" evidence="1">
    <location>
        <begin position="19"/>
        <end position="41"/>
    </location>
</feature>
<evidence type="ECO:0000313" key="5">
    <source>
        <dbReference type="EMBL" id="AAV98450.1"/>
    </source>
</evidence>
<reference evidence="2" key="2">
    <citation type="journal article" date="2003" name="Microbiology">
        <title>Molecular and genetic characterization of a serotype A MATa Cryptococcus neoformans isolate.</title>
        <authorList>
            <person name="Keller S.M."/>
            <person name="Viviani M.A."/>
            <person name="Esposto M.C."/>
            <person name="Cogliati M."/>
            <person name="Wickes B.L."/>
        </authorList>
    </citation>
    <scope>NUCLEOTIDE SEQUENCE</scope>
    <source>
        <strain evidence="2">IUM 96-2828</strain>
    </source>
</reference>
<evidence type="ECO:0000313" key="3">
    <source>
        <dbReference type="EMBL" id="AAN75162.1"/>
    </source>
</evidence>
<evidence type="ECO:0000313" key="2">
    <source>
        <dbReference type="EMBL" id="AAN01358.1"/>
    </source>
</evidence>
<dbReference type="Pfam" id="PF08015">
    <property type="entry name" value="Pheromone"/>
    <property type="match status" value="1"/>
</dbReference>
<evidence type="ECO:0000313" key="4">
    <source>
        <dbReference type="EMBL" id="AAN75163.1"/>
    </source>
</evidence>
<protein>
    <submittedName>
        <fullName evidence="2">MATa pheromone</fullName>
    </submittedName>
    <submittedName>
        <fullName evidence="3">MFa1</fullName>
    </submittedName>
    <submittedName>
        <fullName evidence="4">MFa2</fullName>
    </submittedName>
    <submittedName>
        <fullName evidence="5">MFa3</fullName>
    </submittedName>
</protein>
<name>Q8J0A9_CRYNE</name>
<proteinExistence type="predicted"/>
<dbReference type="EMBL" id="AF542528">
    <property type="protein sequence ID" value="AAN75162.1"/>
    <property type="molecule type" value="Genomic_DNA"/>
</dbReference>
<dbReference type="GO" id="GO:0000772">
    <property type="term" value="F:mating pheromone activity"/>
    <property type="evidence" value="ECO:0007669"/>
    <property type="project" value="InterPro"/>
</dbReference>
<gene>
    <name evidence="2" type="primary">MFa1A</name>
</gene>
<dbReference type="AlphaFoldDB" id="Q8J0A9"/>
<sequence>MDAFTAIFSTLSSSVASKTDAPRNEEAYSSGNSPTYSCVIA</sequence>
<dbReference type="EMBL" id="AY129299">
    <property type="protein sequence ID" value="AAN01358.1"/>
    <property type="molecule type" value="Genomic_DNA"/>
</dbReference>
<dbReference type="EMBL" id="AF542528">
    <property type="protein sequence ID" value="AAV98450.1"/>
    <property type="molecule type" value="Genomic_DNA"/>
</dbReference>
<dbReference type="InterPro" id="IPR012597">
    <property type="entry name" value="Pheromone"/>
</dbReference>
<reference evidence="3" key="1">
    <citation type="journal article" date="2002" name="Eukaryot. Cell">
        <title>Mating-type locus of Cryptococcus neoformans: a step in the evolution of sex chromosomes.</title>
        <authorList>
            <person name="Lengeler K.B."/>
            <person name="Fox D.S."/>
            <person name="Fraser J.A."/>
            <person name="Allen A."/>
            <person name="Forrester K."/>
            <person name="Dietrich F.S."/>
            <person name="Heitman J."/>
        </authorList>
    </citation>
    <scope>NUCLEOTIDE SEQUENCE</scope>
    <source>
        <strain evidence="3">125.91</strain>
    </source>
</reference>
<reference evidence="3" key="3">
    <citation type="journal article" date="2004" name="PLoS Biol.">
        <title>Convergent evolution of chromosomal sex-determining regions in the animal and fungal kingdoms.</title>
        <authorList>
            <person name="Fraser J.A."/>
            <person name="Diezmann S."/>
            <person name="Subaran R.L."/>
            <person name="Allen A."/>
            <person name="Lengeler K.B."/>
            <person name="Dietrich F.S."/>
            <person name="Heitman J."/>
        </authorList>
    </citation>
    <scope>NUCLEOTIDE SEQUENCE</scope>
    <source>
        <strain evidence="3">125.91</strain>
    </source>
</reference>
<evidence type="ECO:0000256" key="1">
    <source>
        <dbReference type="SAM" id="MobiDB-lite"/>
    </source>
</evidence>